<accession>J9Z9H0</accession>
<protein>
    <submittedName>
        <fullName evidence="1">Uncharacterized protein</fullName>
    </submittedName>
</protein>
<name>J9Z9H0_LEPFM</name>
<dbReference type="AlphaFoldDB" id="J9Z9H0"/>
<organism evidence="1 2">
    <name type="scientific">Leptospirillum ferriphilum (strain ML-04)</name>
    <dbReference type="NCBI Taxonomy" id="1048260"/>
    <lineage>
        <taxon>Bacteria</taxon>
        <taxon>Pseudomonadati</taxon>
        <taxon>Nitrospirota</taxon>
        <taxon>Nitrospiria</taxon>
        <taxon>Nitrospirales</taxon>
        <taxon>Nitrospiraceae</taxon>
        <taxon>Leptospirillum</taxon>
    </lineage>
</organism>
<dbReference type="EMBL" id="CP002919">
    <property type="protein sequence ID" value="AFS52578.1"/>
    <property type="molecule type" value="Genomic_DNA"/>
</dbReference>
<gene>
    <name evidence="1" type="ordered locus">LFML04_0336</name>
</gene>
<dbReference type="KEGG" id="lfi:LFML04_0336"/>
<sequence>MSKSLPFNQSVIFVFTTDPVVPVDRLLFVLSKVVRKALPLKKSFESTIPLCARNCPPFMSGSSL</sequence>
<evidence type="ECO:0000313" key="1">
    <source>
        <dbReference type="EMBL" id="AFS52578.1"/>
    </source>
</evidence>
<dbReference type="Proteomes" id="UP000006177">
    <property type="component" value="Chromosome"/>
</dbReference>
<evidence type="ECO:0000313" key="2">
    <source>
        <dbReference type="Proteomes" id="UP000006177"/>
    </source>
</evidence>
<proteinExistence type="predicted"/>
<dbReference type="HOGENOM" id="CLU_2862326_0_0_0"/>
<reference evidence="1 2" key="1">
    <citation type="journal article" date="2011" name="J. Microbiol.">
        <title>Complete genome of Leptospirillum ferriphilum ML-04 provides insight into its physiology and environmental adaptation.</title>
        <authorList>
            <person name="Mi S."/>
            <person name="Song J."/>
            <person name="Lin J."/>
            <person name="Che Y."/>
            <person name="Zheng H."/>
            <person name="Lin J."/>
        </authorList>
    </citation>
    <scope>NUCLEOTIDE SEQUENCE [LARGE SCALE GENOMIC DNA]</scope>
    <source>
        <strain evidence="1 2">ML-04</strain>
    </source>
</reference>
<dbReference type="PATRIC" id="fig|1048260.3.peg.355"/>